<proteinExistence type="predicted"/>
<evidence type="ECO:0000313" key="2">
    <source>
        <dbReference type="Proteomes" id="UP001056120"/>
    </source>
</evidence>
<reference evidence="2" key="1">
    <citation type="journal article" date="2022" name="Mol. Ecol. Resour.">
        <title>The genomes of chicory, endive, great burdock and yacon provide insights into Asteraceae palaeo-polyploidization history and plant inulin production.</title>
        <authorList>
            <person name="Fan W."/>
            <person name="Wang S."/>
            <person name="Wang H."/>
            <person name="Wang A."/>
            <person name="Jiang F."/>
            <person name="Liu H."/>
            <person name="Zhao H."/>
            <person name="Xu D."/>
            <person name="Zhang Y."/>
        </authorList>
    </citation>
    <scope>NUCLEOTIDE SEQUENCE [LARGE SCALE GENOMIC DNA]</scope>
    <source>
        <strain evidence="2">cv. Yunnan</strain>
    </source>
</reference>
<comment type="caution">
    <text evidence="1">The sequence shown here is derived from an EMBL/GenBank/DDBJ whole genome shotgun (WGS) entry which is preliminary data.</text>
</comment>
<evidence type="ECO:0000313" key="1">
    <source>
        <dbReference type="EMBL" id="KAI3754997.1"/>
    </source>
</evidence>
<keyword evidence="2" id="KW-1185">Reference proteome</keyword>
<name>A0ACB9E842_9ASTR</name>
<dbReference type="EMBL" id="CM042035">
    <property type="protein sequence ID" value="KAI3754997.1"/>
    <property type="molecule type" value="Genomic_DNA"/>
</dbReference>
<dbReference type="Proteomes" id="UP001056120">
    <property type="component" value="Linkage Group LG18"/>
</dbReference>
<protein>
    <submittedName>
        <fullName evidence="1">Uncharacterized protein</fullName>
    </submittedName>
</protein>
<organism evidence="1 2">
    <name type="scientific">Smallanthus sonchifolius</name>
    <dbReference type="NCBI Taxonomy" id="185202"/>
    <lineage>
        <taxon>Eukaryota</taxon>
        <taxon>Viridiplantae</taxon>
        <taxon>Streptophyta</taxon>
        <taxon>Embryophyta</taxon>
        <taxon>Tracheophyta</taxon>
        <taxon>Spermatophyta</taxon>
        <taxon>Magnoliopsida</taxon>
        <taxon>eudicotyledons</taxon>
        <taxon>Gunneridae</taxon>
        <taxon>Pentapetalae</taxon>
        <taxon>asterids</taxon>
        <taxon>campanulids</taxon>
        <taxon>Asterales</taxon>
        <taxon>Asteraceae</taxon>
        <taxon>Asteroideae</taxon>
        <taxon>Heliantheae alliance</taxon>
        <taxon>Millerieae</taxon>
        <taxon>Smallanthus</taxon>
    </lineage>
</organism>
<accession>A0ACB9E842</accession>
<gene>
    <name evidence="1" type="ORF">L1987_54789</name>
</gene>
<reference evidence="1 2" key="2">
    <citation type="journal article" date="2022" name="Mol. Ecol. Resour.">
        <title>The genomes of chicory, endive, great burdock and yacon provide insights into Asteraceae paleo-polyploidization history and plant inulin production.</title>
        <authorList>
            <person name="Fan W."/>
            <person name="Wang S."/>
            <person name="Wang H."/>
            <person name="Wang A."/>
            <person name="Jiang F."/>
            <person name="Liu H."/>
            <person name="Zhao H."/>
            <person name="Xu D."/>
            <person name="Zhang Y."/>
        </authorList>
    </citation>
    <scope>NUCLEOTIDE SEQUENCE [LARGE SCALE GENOMIC DNA]</scope>
    <source>
        <strain evidence="2">cv. Yunnan</strain>
        <tissue evidence="1">Leaves</tissue>
    </source>
</reference>
<sequence>MKIPLNHLKWGFSKAELKYQIHIYIQIKRQIKITDRLGEGQEGREATTEREADDVESDFAEADEFDLESGDAPLEGKEVQLSDTCT</sequence>